<dbReference type="Proteomes" id="UP000691718">
    <property type="component" value="Unassembled WGS sequence"/>
</dbReference>
<protein>
    <submittedName>
        <fullName evidence="2">(apollo) hypothetical protein</fullName>
    </submittedName>
</protein>
<evidence type="ECO:0000256" key="1">
    <source>
        <dbReference type="SAM" id="MobiDB-lite"/>
    </source>
</evidence>
<proteinExistence type="predicted"/>
<keyword evidence="3" id="KW-1185">Reference proteome</keyword>
<dbReference type="EMBL" id="CAJQZP010001607">
    <property type="protein sequence ID" value="CAG5056579.1"/>
    <property type="molecule type" value="Genomic_DNA"/>
</dbReference>
<name>A0A8S3YE18_PARAO</name>
<gene>
    <name evidence="2" type="ORF">PAPOLLO_LOCUS26793</name>
</gene>
<reference evidence="2" key="1">
    <citation type="submission" date="2021-04" db="EMBL/GenBank/DDBJ databases">
        <authorList>
            <person name="Tunstrom K."/>
        </authorList>
    </citation>
    <scope>NUCLEOTIDE SEQUENCE</scope>
</reference>
<dbReference type="AlphaFoldDB" id="A0A8S3YE18"/>
<evidence type="ECO:0000313" key="3">
    <source>
        <dbReference type="Proteomes" id="UP000691718"/>
    </source>
</evidence>
<organism evidence="2 3">
    <name type="scientific">Parnassius apollo</name>
    <name type="common">Apollo butterfly</name>
    <name type="synonym">Papilio apollo</name>
    <dbReference type="NCBI Taxonomy" id="110799"/>
    <lineage>
        <taxon>Eukaryota</taxon>
        <taxon>Metazoa</taxon>
        <taxon>Ecdysozoa</taxon>
        <taxon>Arthropoda</taxon>
        <taxon>Hexapoda</taxon>
        <taxon>Insecta</taxon>
        <taxon>Pterygota</taxon>
        <taxon>Neoptera</taxon>
        <taxon>Endopterygota</taxon>
        <taxon>Lepidoptera</taxon>
        <taxon>Glossata</taxon>
        <taxon>Ditrysia</taxon>
        <taxon>Papilionoidea</taxon>
        <taxon>Papilionidae</taxon>
        <taxon>Parnassiinae</taxon>
        <taxon>Parnassini</taxon>
        <taxon>Parnassius</taxon>
        <taxon>Parnassius</taxon>
    </lineage>
</organism>
<sequence>MLFTNTTTLPLRIEAASKKAAGNQKPRVPQGRAGGLAAGHAAGRAAGHVWMHHKNYRNSENDFIFESDYS</sequence>
<accession>A0A8S3YE18</accession>
<evidence type="ECO:0000313" key="2">
    <source>
        <dbReference type="EMBL" id="CAG5056579.1"/>
    </source>
</evidence>
<feature type="region of interest" description="Disordered" evidence="1">
    <location>
        <begin position="18"/>
        <end position="39"/>
    </location>
</feature>
<comment type="caution">
    <text evidence="2">The sequence shown here is derived from an EMBL/GenBank/DDBJ whole genome shotgun (WGS) entry which is preliminary data.</text>
</comment>